<gene>
    <name evidence="1" type="ORF">ILYODFUR_036819</name>
</gene>
<evidence type="ECO:0000313" key="2">
    <source>
        <dbReference type="Proteomes" id="UP001482620"/>
    </source>
</evidence>
<sequence length="136" mass="15719">MCFFSMKRGVSWELMGGWVKINTGHSWKRIYYAKNKDPSGDSTTLNTQPELQWKGLIKAHHVVQCLGRSSGINLINNWWNNLNIAVQRLSSSNLTERFFAKTNKQFIASECWLSTYANHTSEIVHSTLVYQYFVLV</sequence>
<proteinExistence type="predicted"/>
<dbReference type="EMBL" id="JAHRIQ010065644">
    <property type="protein sequence ID" value="MEQ2242539.1"/>
    <property type="molecule type" value="Genomic_DNA"/>
</dbReference>
<organism evidence="1 2">
    <name type="scientific">Ilyodon furcidens</name>
    <name type="common">goldbreast splitfin</name>
    <dbReference type="NCBI Taxonomy" id="33524"/>
    <lineage>
        <taxon>Eukaryota</taxon>
        <taxon>Metazoa</taxon>
        <taxon>Chordata</taxon>
        <taxon>Craniata</taxon>
        <taxon>Vertebrata</taxon>
        <taxon>Euteleostomi</taxon>
        <taxon>Actinopterygii</taxon>
        <taxon>Neopterygii</taxon>
        <taxon>Teleostei</taxon>
        <taxon>Neoteleostei</taxon>
        <taxon>Acanthomorphata</taxon>
        <taxon>Ovalentaria</taxon>
        <taxon>Atherinomorphae</taxon>
        <taxon>Cyprinodontiformes</taxon>
        <taxon>Goodeidae</taxon>
        <taxon>Ilyodon</taxon>
    </lineage>
</organism>
<accession>A0ABV0UBF9</accession>
<name>A0ABV0UBF9_9TELE</name>
<evidence type="ECO:0000313" key="1">
    <source>
        <dbReference type="EMBL" id="MEQ2242539.1"/>
    </source>
</evidence>
<reference evidence="1 2" key="1">
    <citation type="submission" date="2021-06" db="EMBL/GenBank/DDBJ databases">
        <authorList>
            <person name="Palmer J.M."/>
        </authorList>
    </citation>
    <scope>NUCLEOTIDE SEQUENCE [LARGE SCALE GENOMIC DNA]</scope>
    <source>
        <strain evidence="2">if_2019</strain>
        <tissue evidence="1">Muscle</tissue>
    </source>
</reference>
<comment type="caution">
    <text evidence="1">The sequence shown here is derived from an EMBL/GenBank/DDBJ whole genome shotgun (WGS) entry which is preliminary data.</text>
</comment>
<protein>
    <submittedName>
        <fullName evidence="1">Uncharacterized protein</fullName>
    </submittedName>
</protein>
<dbReference type="Proteomes" id="UP001482620">
    <property type="component" value="Unassembled WGS sequence"/>
</dbReference>
<keyword evidence="2" id="KW-1185">Reference proteome</keyword>